<organism evidence="1 2">
    <name type="scientific">Aquincola tertiaricarbonis</name>
    <dbReference type="NCBI Taxonomy" id="391953"/>
    <lineage>
        <taxon>Bacteria</taxon>
        <taxon>Pseudomonadati</taxon>
        <taxon>Pseudomonadota</taxon>
        <taxon>Betaproteobacteria</taxon>
        <taxon>Burkholderiales</taxon>
        <taxon>Sphaerotilaceae</taxon>
        <taxon>Aquincola</taxon>
    </lineage>
</organism>
<name>A0ABY4SDA2_AQUTE</name>
<dbReference type="InterPro" id="IPR010836">
    <property type="entry name" value="SapC"/>
</dbReference>
<dbReference type="Proteomes" id="UP001056201">
    <property type="component" value="Chromosome 2"/>
</dbReference>
<accession>A0ABY4SDA2</accession>
<dbReference type="EMBL" id="CP097636">
    <property type="protein sequence ID" value="URI11302.1"/>
    <property type="molecule type" value="Genomic_DNA"/>
</dbReference>
<keyword evidence="2" id="KW-1185">Reference proteome</keyword>
<proteinExistence type="predicted"/>
<reference evidence="1" key="1">
    <citation type="submission" date="2022-05" db="EMBL/GenBank/DDBJ databases">
        <title>An RpoN-dependent PEP-CTERM gene is involved in floc formation of an Aquincola tertiaricarbonis strain.</title>
        <authorList>
            <person name="Qiu D."/>
            <person name="Xia M."/>
        </authorList>
    </citation>
    <scope>NUCLEOTIDE SEQUENCE</scope>
    <source>
        <strain evidence="1">RN12</strain>
    </source>
</reference>
<protein>
    <submittedName>
        <fullName evidence="1">SapC family protein</fullName>
    </submittedName>
</protein>
<gene>
    <name evidence="1" type="ORF">MW290_20335</name>
</gene>
<sequence length="248" mass="27760">MIHPSLHKNPVALDRDQHRTLRVRQDFADVSHTIGLNSMFLTAVEFSDACKEYPIVFVRAGTDPQTQKPDIAPVAVFGLSPDENLFAEGTRWGADYVPAVLRAYPFAMAPIGPDNYAVCVAREWAGFSETEGTPLFDEQGAPTTYLKDMQQFLEKLELEVQRTRLVGQKLLELELLRDMRFDATLPDGNKLTVDGFLAVDEAKFTALPDDKVLELYRSGLMGLIHAHQVSLGNMTRLIARRVRRTANA</sequence>
<evidence type="ECO:0000313" key="2">
    <source>
        <dbReference type="Proteomes" id="UP001056201"/>
    </source>
</evidence>
<evidence type="ECO:0000313" key="1">
    <source>
        <dbReference type="EMBL" id="URI11302.1"/>
    </source>
</evidence>
<dbReference type="RefSeq" id="WP_250199498.1">
    <property type="nucleotide sequence ID" value="NZ_CP097636.1"/>
</dbReference>
<dbReference type="Pfam" id="PF07277">
    <property type="entry name" value="SapC"/>
    <property type="match status" value="1"/>
</dbReference>